<organism evidence="2 3">
    <name type="scientific">Prorocentrum cordatum</name>
    <dbReference type="NCBI Taxonomy" id="2364126"/>
    <lineage>
        <taxon>Eukaryota</taxon>
        <taxon>Sar</taxon>
        <taxon>Alveolata</taxon>
        <taxon>Dinophyceae</taxon>
        <taxon>Prorocentrales</taxon>
        <taxon>Prorocentraceae</taxon>
        <taxon>Prorocentrum</taxon>
    </lineage>
</organism>
<dbReference type="EMBL" id="CAUYUJ010006236">
    <property type="protein sequence ID" value="CAK0816655.1"/>
    <property type="molecule type" value="Genomic_DNA"/>
</dbReference>
<reference evidence="2" key="1">
    <citation type="submission" date="2023-10" db="EMBL/GenBank/DDBJ databases">
        <authorList>
            <person name="Chen Y."/>
            <person name="Shah S."/>
            <person name="Dougan E. K."/>
            <person name="Thang M."/>
            <person name="Chan C."/>
        </authorList>
    </citation>
    <scope>NUCLEOTIDE SEQUENCE [LARGE SCALE GENOMIC DNA]</scope>
</reference>
<gene>
    <name evidence="2" type="ORF">PCOR1329_LOCUS19526</name>
</gene>
<protein>
    <submittedName>
        <fullName evidence="2">Uncharacterized protein</fullName>
    </submittedName>
</protein>
<evidence type="ECO:0000313" key="3">
    <source>
        <dbReference type="Proteomes" id="UP001189429"/>
    </source>
</evidence>
<sequence>ASAAPAGQLARRGAGAGAARPLVQGLAKASGGLTVVEVGKQQRSVKTGADGSRTEMRTETRERRITGKRPGTPVETRSVTKKKKVTETKDKIVETATITVRRVRKK</sequence>
<evidence type="ECO:0000256" key="1">
    <source>
        <dbReference type="SAM" id="MobiDB-lite"/>
    </source>
</evidence>
<name>A0ABN9RCF6_9DINO</name>
<feature type="region of interest" description="Disordered" evidence="1">
    <location>
        <begin position="42"/>
        <end position="83"/>
    </location>
</feature>
<comment type="caution">
    <text evidence="2">The sequence shown here is derived from an EMBL/GenBank/DDBJ whole genome shotgun (WGS) entry which is preliminary data.</text>
</comment>
<dbReference type="Proteomes" id="UP001189429">
    <property type="component" value="Unassembled WGS sequence"/>
</dbReference>
<feature type="non-terminal residue" evidence="2">
    <location>
        <position position="1"/>
    </location>
</feature>
<accession>A0ABN9RCF6</accession>
<evidence type="ECO:0000313" key="2">
    <source>
        <dbReference type="EMBL" id="CAK0816655.1"/>
    </source>
</evidence>
<keyword evidence="3" id="KW-1185">Reference proteome</keyword>
<proteinExistence type="predicted"/>
<feature type="compositionally biased region" description="Basic and acidic residues" evidence="1">
    <location>
        <begin position="52"/>
        <end position="65"/>
    </location>
</feature>